<feature type="region of interest" description="Disordered" evidence="1">
    <location>
        <begin position="248"/>
        <end position="276"/>
    </location>
</feature>
<dbReference type="Proteomes" id="UP000245956">
    <property type="component" value="Unassembled WGS sequence"/>
</dbReference>
<feature type="region of interest" description="Disordered" evidence="1">
    <location>
        <begin position="147"/>
        <end position="199"/>
    </location>
</feature>
<feature type="region of interest" description="Disordered" evidence="1">
    <location>
        <begin position="1"/>
        <end position="42"/>
    </location>
</feature>
<organism evidence="2 3">
    <name type="scientific">Purpureocillium lilacinum</name>
    <name type="common">Paecilomyces lilacinus</name>
    <dbReference type="NCBI Taxonomy" id="33203"/>
    <lineage>
        <taxon>Eukaryota</taxon>
        <taxon>Fungi</taxon>
        <taxon>Dikarya</taxon>
        <taxon>Ascomycota</taxon>
        <taxon>Pezizomycotina</taxon>
        <taxon>Sordariomycetes</taxon>
        <taxon>Hypocreomycetidae</taxon>
        <taxon>Hypocreales</taxon>
        <taxon>Ophiocordycipitaceae</taxon>
        <taxon>Purpureocillium</taxon>
    </lineage>
</organism>
<comment type="caution">
    <text evidence="2">The sequence shown here is derived from an EMBL/GenBank/DDBJ whole genome shotgun (WGS) entry which is preliminary data.</text>
</comment>
<proteinExistence type="predicted"/>
<gene>
    <name evidence="2" type="ORF">PCL_02072</name>
</gene>
<feature type="compositionally biased region" description="Basic and acidic residues" evidence="1">
    <location>
        <begin position="147"/>
        <end position="157"/>
    </location>
</feature>
<feature type="compositionally biased region" description="Polar residues" evidence="1">
    <location>
        <begin position="752"/>
        <end position="768"/>
    </location>
</feature>
<feature type="region of interest" description="Disordered" evidence="1">
    <location>
        <begin position="55"/>
        <end position="80"/>
    </location>
</feature>
<feature type="compositionally biased region" description="Polar residues" evidence="1">
    <location>
        <begin position="262"/>
        <end position="271"/>
    </location>
</feature>
<dbReference type="AlphaFoldDB" id="A0A2U3E1C3"/>
<feature type="region of interest" description="Disordered" evidence="1">
    <location>
        <begin position="699"/>
        <end position="784"/>
    </location>
</feature>
<feature type="compositionally biased region" description="Basic and acidic residues" evidence="1">
    <location>
        <begin position="19"/>
        <end position="42"/>
    </location>
</feature>
<evidence type="ECO:0000256" key="1">
    <source>
        <dbReference type="SAM" id="MobiDB-lite"/>
    </source>
</evidence>
<feature type="region of interest" description="Disordered" evidence="1">
    <location>
        <begin position="516"/>
        <end position="586"/>
    </location>
</feature>
<feature type="compositionally biased region" description="Low complexity" evidence="1">
    <location>
        <begin position="550"/>
        <end position="569"/>
    </location>
</feature>
<dbReference type="EMBL" id="LCWV01000015">
    <property type="protein sequence ID" value="PWI68303.1"/>
    <property type="molecule type" value="Genomic_DNA"/>
</dbReference>
<sequence length="897" mass="97589">MKLPVRPRTLSTSWSPVRKHGDELGEPQRPESAVKTRRRDGERCRCPARVLVGGDHRSSGHGLWPRAKGSSIDNGGPRQERRRFECVHQWFLRRHGSRRSGCARPLDHRNGRDRDASAMDAAIEERMVASQRRMKRRNKKEITIPTAERRKSQRRDAVSSGCALHPGRRGEGPQTGSMPEPSFAQGVRPHPLPLARPERACPGAPWSRVVVARRTVPGGVSPPVGAPSRLAIGTACCFSGAAAALGSPGWPGTGPGTGTGTEQSLPSQRGANFTEFPPGDRRCNLRSCWQQRESARLVAWWMKPPAPDPVRVGRRANERASERKDARTRESIEAIDLSRRHWRDVRARGQLLQLRMVAYSGRVGNRPVGGRKCVGGRARFFSCSGTECAAEAGTSTGGRRYPRDSSDSASLWRTGRAPTGAAEVPNDRRTEHSWDRVPGAAERHNGNLAQTRTRCDGRQIADLSWPVISVTIAGPTGKLDGAAGVVDGSEARRGRREAGRTDGRDGQLVSLRSQIHGRGGTWPRAGHGLAPVLSASRRNRLEKKDRARHASSPDARAVSAAAEVAEGAGQKQTSGHDQGLGWARPAGQQPGSRYLVLVCSETTAAYNLEAVGVASRQTWRTCEGTGREGTLFGSLWKAQRMYEPVQYEYSPGLAGSGPRRRSGGRYLYSYLPDSTPSLEPAVPEPTYLDLPARRTCSLQLTSPGWRLPPRAPSAPPRRRRVAQESKGRVHSNRERKWQREPAPTPTRGPLLTASSHGATVGEPSTPQSGPVIRVHGHGASSPLTVPETRRQLSSCLTDCGCGKDGDGHAAACTGSPAQHPPALAASTSGHEGLARQRRCLRPSRRPIPVLHERGARRVVRLAGQTRWRNRGYIEGHKSGAVHRRASPCIATHRQPFS</sequence>
<reference evidence="2 3" key="1">
    <citation type="journal article" date="2016" name="Front. Microbiol.">
        <title>Genome and transcriptome sequences reveal the specific parasitism of the nematophagous Purpureocillium lilacinum 36-1.</title>
        <authorList>
            <person name="Xie J."/>
            <person name="Li S."/>
            <person name="Mo C."/>
            <person name="Xiao X."/>
            <person name="Peng D."/>
            <person name="Wang G."/>
            <person name="Xiao Y."/>
        </authorList>
    </citation>
    <scope>NUCLEOTIDE SEQUENCE [LARGE SCALE GENOMIC DNA]</scope>
    <source>
        <strain evidence="2 3">36-1</strain>
    </source>
</reference>
<name>A0A2U3E1C3_PURLI</name>
<protein>
    <submittedName>
        <fullName evidence="2">Uncharacterized protein</fullName>
    </submittedName>
</protein>
<evidence type="ECO:0000313" key="2">
    <source>
        <dbReference type="EMBL" id="PWI68303.1"/>
    </source>
</evidence>
<accession>A0A2U3E1C3</accession>
<feature type="compositionally biased region" description="Basic and acidic residues" evidence="1">
    <location>
        <begin position="721"/>
        <end position="739"/>
    </location>
</feature>
<evidence type="ECO:0000313" key="3">
    <source>
        <dbReference type="Proteomes" id="UP000245956"/>
    </source>
</evidence>
<feature type="compositionally biased region" description="Gly residues" evidence="1">
    <location>
        <begin position="249"/>
        <end position="259"/>
    </location>
</feature>
<feature type="region of interest" description="Disordered" evidence="1">
    <location>
        <begin position="391"/>
        <end position="431"/>
    </location>
</feature>
<feature type="compositionally biased region" description="Basic residues" evidence="1">
    <location>
        <begin position="537"/>
        <end position="549"/>
    </location>
</feature>